<feature type="region of interest" description="Disordered" evidence="1">
    <location>
        <begin position="20"/>
        <end position="43"/>
    </location>
</feature>
<reference evidence="2 3" key="1">
    <citation type="submission" date="2019-05" db="EMBL/GenBank/DDBJ databases">
        <title>Another draft genome of Portunus trituberculatus and its Hox gene families provides insights of decapod evolution.</title>
        <authorList>
            <person name="Jeong J.-H."/>
            <person name="Song I."/>
            <person name="Kim S."/>
            <person name="Choi T."/>
            <person name="Kim D."/>
            <person name="Ryu S."/>
            <person name="Kim W."/>
        </authorList>
    </citation>
    <scope>NUCLEOTIDE SEQUENCE [LARGE SCALE GENOMIC DNA]</scope>
    <source>
        <tissue evidence="2">Muscle</tissue>
    </source>
</reference>
<evidence type="ECO:0000313" key="3">
    <source>
        <dbReference type="Proteomes" id="UP000324222"/>
    </source>
</evidence>
<protein>
    <submittedName>
        <fullName evidence="2">Uncharacterized protein</fullName>
    </submittedName>
</protein>
<sequence length="43" mass="4858">MRRNRPKRIIPARDWLSLSHRRRGAGGGDAGDAEVYQSAILPR</sequence>
<name>A0A5B7IUQ1_PORTR</name>
<gene>
    <name evidence="2" type="ORF">E2C01_084219</name>
</gene>
<keyword evidence="3" id="KW-1185">Reference proteome</keyword>
<dbReference type="Proteomes" id="UP000324222">
    <property type="component" value="Unassembled WGS sequence"/>
</dbReference>
<organism evidence="2 3">
    <name type="scientific">Portunus trituberculatus</name>
    <name type="common">Swimming crab</name>
    <name type="synonym">Neptunus trituberculatus</name>
    <dbReference type="NCBI Taxonomy" id="210409"/>
    <lineage>
        <taxon>Eukaryota</taxon>
        <taxon>Metazoa</taxon>
        <taxon>Ecdysozoa</taxon>
        <taxon>Arthropoda</taxon>
        <taxon>Crustacea</taxon>
        <taxon>Multicrustacea</taxon>
        <taxon>Malacostraca</taxon>
        <taxon>Eumalacostraca</taxon>
        <taxon>Eucarida</taxon>
        <taxon>Decapoda</taxon>
        <taxon>Pleocyemata</taxon>
        <taxon>Brachyura</taxon>
        <taxon>Eubrachyura</taxon>
        <taxon>Portunoidea</taxon>
        <taxon>Portunidae</taxon>
        <taxon>Portuninae</taxon>
        <taxon>Portunus</taxon>
    </lineage>
</organism>
<proteinExistence type="predicted"/>
<evidence type="ECO:0000256" key="1">
    <source>
        <dbReference type="SAM" id="MobiDB-lite"/>
    </source>
</evidence>
<dbReference type="AlphaFoldDB" id="A0A5B7IUQ1"/>
<accession>A0A5B7IUQ1</accession>
<comment type="caution">
    <text evidence="2">The sequence shown here is derived from an EMBL/GenBank/DDBJ whole genome shotgun (WGS) entry which is preliminary data.</text>
</comment>
<dbReference type="EMBL" id="VSRR010080506">
    <property type="protein sequence ID" value="MPC89281.1"/>
    <property type="molecule type" value="Genomic_DNA"/>
</dbReference>
<evidence type="ECO:0000313" key="2">
    <source>
        <dbReference type="EMBL" id="MPC89281.1"/>
    </source>
</evidence>